<feature type="binding site" evidence="4">
    <location>
        <begin position="316"/>
        <end position="320"/>
    </location>
    <ligand>
        <name>3'-phosphoadenylyl sulfate</name>
        <dbReference type="ChEBI" id="CHEBI:58339"/>
    </ligand>
</feature>
<protein>
    <recommendedName>
        <fullName evidence="6">Sulfotransferase</fullName>
        <ecNumber evidence="6">2.8.2.-</ecNumber>
    </recommendedName>
</protein>
<dbReference type="InterPro" id="IPR000863">
    <property type="entry name" value="Sulfotransferase_dom"/>
</dbReference>
<accession>A0A8C4Q6S5</accession>
<name>A0A8C4Q6S5_EPTBU</name>
<dbReference type="Ensembl" id="ENSEBUT00000011155.1">
    <property type="protein sequence ID" value="ENSEBUP00000010604.1"/>
    <property type="gene ID" value="ENSEBUG00000006825.1"/>
</dbReference>
<evidence type="ECO:0000256" key="2">
    <source>
        <dbReference type="ARBA" id="ARBA00023180"/>
    </source>
</evidence>
<dbReference type="Proteomes" id="UP000694388">
    <property type="component" value="Unplaced"/>
</dbReference>
<sequence>MQKRPLLAMFSAVFLSTYFFLYSLSGCCEKAGQIQPDPSPSRRRDEQVHLEVYLEARSGSAAGDKGRIERTSDAEDEGELYGDGVLLHEDEAAENGSQSLPQAIIIGVKKAGTRALLEALRQHPLVRALGAEAHFFDRHYGRGLHWYRSLMPKSLPGQLTMEKTPSYFVTREAPGRIWAMAGTRTKLLVVVRDPVTRAVSDYAQTLAKRPCGTPPFEALAFRNGSGAVQIGWSAVRIGLYARHLERWLRLFPRHRLLFVSGERLIADPAAELARAQTFLGIPQLVTTQHFYFDSAKGFPCLRRGAGGRPHCLGKSKGRPHPRVPPEALQRLREFYRPFNLKFYQMAGHDFGWD</sequence>
<comment type="similarity">
    <text evidence="6">Belongs to the sulfotransferase 1 family.</text>
</comment>
<dbReference type="AlphaFoldDB" id="A0A8C4Q6S5"/>
<evidence type="ECO:0000256" key="4">
    <source>
        <dbReference type="PIRSR" id="PIRSR637359-2"/>
    </source>
</evidence>
<dbReference type="OMA" id="EAPGRIW"/>
<keyword evidence="2" id="KW-0325">Glycoprotein</keyword>
<dbReference type="PROSITE" id="PS51257">
    <property type="entry name" value="PROKAR_LIPOPROTEIN"/>
    <property type="match status" value="1"/>
</dbReference>
<dbReference type="InterPro" id="IPR037359">
    <property type="entry name" value="NST/OST"/>
</dbReference>
<reference evidence="9" key="2">
    <citation type="submission" date="2025-09" db="UniProtKB">
        <authorList>
            <consortium name="Ensembl"/>
        </authorList>
    </citation>
    <scope>IDENTIFICATION</scope>
</reference>
<dbReference type="SUPFAM" id="SSF52540">
    <property type="entry name" value="P-loop containing nucleoside triphosphate hydrolases"/>
    <property type="match status" value="1"/>
</dbReference>
<evidence type="ECO:0000313" key="9">
    <source>
        <dbReference type="Ensembl" id="ENSEBUP00000010604.1"/>
    </source>
</evidence>
<evidence type="ECO:0000256" key="7">
    <source>
        <dbReference type="SAM" id="SignalP"/>
    </source>
</evidence>
<proteinExistence type="inferred from homology"/>
<keyword evidence="1 6" id="KW-0808">Transferase</keyword>
<dbReference type="Gene3D" id="3.40.50.300">
    <property type="entry name" value="P-loop containing nucleotide triphosphate hydrolases"/>
    <property type="match status" value="1"/>
</dbReference>
<reference evidence="9" key="1">
    <citation type="submission" date="2025-08" db="UniProtKB">
        <authorList>
            <consortium name="Ensembl"/>
        </authorList>
    </citation>
    <scope>IDENTIFICATION</scope>
</reference>
<dbReference type="Pfam" id="PF00685">
    <property type="entry name" value="Sulfotransfer_1"/>
    <property type="match status" value="1"/>
</dbReference>
<keyword evidence="7" id="KW-0732">Signal</keyword>
<dbReference type="PANTHER" id="PTHR10605">
    <property type="entry name" value="HEPARAN SULFATE SULFOTRANSFERASE"/>
    <property type="match status" value="1"/>
</dbReference>
<evidence type="ECO:0000259" key="8">
    <source>
        <dbReference type="Pfam" id="PF00685"/>
    </source>
</evidence>
<evidence type="ECO:0000256" key="5">
    <source>
        <dbReference type="PIRSR" id="PIRSR637359-3"/>
    </source>
</evidence>
<feature type="disulfide bond" evidence="5">
    <location>
        <begin position="300"/>
        <end position="311"/>
    </location>
</feature>
<dbReference type="GO" id="GO:0008467">
    <property type="term" value="F:[heparan sulfate]-glucosamine 3-sulfotransferase activity"/>
    <property type="evidence" value="ECO:0007669"/>
    <property type="project" value="TreeGrafter"/>
</dbReference>
<evidence type="ECO:0000256" key="1">
    <source>
        <dbReference type="ARBA" id="ARBA00022679"/>
    </source>
</evidence>
<feature type="active site" description="For sulfotransferase activity" evidence="3">
    <location>
        <position position="110"/>
    </location>
</feature>
<evidence type="ECO:0000256" key="6">
    <source>
        <dbReference type="RuleBase" id="RU361155"/>
    </source>
</evidence>
<evidence type="ECO:0000313" key="10">
    <source>
        <dbReference type="Proteomes" id="UP000694388"/>
    </source>
</evidence>
<feature type="chain" id="PRO_5034205624" description="Sulfotransferase" evidence="7">
    <location>
        <begin position="24"/>
        <end position="353"/>
    </location>
</feature>
<feature type="binding site" evidence="4">
    <location>
        <position position="200"/>
    </location>
    <ligand>
        <name>3'-phosphoadenylyl sulfate</name>
        <dbReference type="ChEBI" id="CHEBI:58339"/>
    </ligand>
</feature>
<dbReference type="GeneTree" id="ENSGT00940000154768"/>
<keyword evidence="10" id="KW-1185">Reference proteome</keyword>
<feature type="domain" description="Sulfotransferase" evidence="8">
    <location>
        <begin position="101"/>
        <end position="336"/>
    </location>
</feature>
<dbReference type="InterPro" id="IPR027417">
    <property type="entry name" value="P-loop_NTPase"/>
</dbReference>
<feature type="binding site" evidence="4">
    <location>
        <position position="192"/>
    </location>
    <ligand>
        <name>3'-phosphoadenylyl sulfate</name>
        <dbReference type="ChEBI" id="CHEBI:58339"/>
    </ligand>
</feature>
<feature type="signal peptide" evidence="7">
    <location>
        <begin position="1"/>
        <end position="23"/>
    </location>
</feature>
<dbReference type="EC" id="2.8.2.-" evidence="6"/>
<keyword evidence="5" id="KW-1015">Disulfide bond</keyword>
<organism evidence="9 10">
    <name type="scientific">Eptatretus burgeri</name>
    <name type="common">Inshore hagfish</name>
    <dbReference type="NCBI Taxonomy" id="7764"/>
    <lineage>
        <taxon>Eukaryota</taxon>
        <taxon>Metazoa</taxon>
        <taxon>Chordata</taxon>
        <taxon>Craniata</taxon>
        <taxon>Vertebrata</taxon>
        <taxon>Cyclostomata</taxon>
        <taxon>Myxini</taxon>
        <taxon>Myxiniformes</taxon>
        <taxon>Myxinidae</taxon>
        <taxon>Eptatretinae</taxon>
        <taxon>Eptatretus</taxon>
    </lineage>
</organism>
<feature type="binding site" evidence="4">
    <location>
        <begin position="110"/>
        <end position="114"/>
    </location>
    <ligand>
        <name>3'-phosphoadenylyl sulfate</name>
        <dbReference type="ChEBI" id="CHEBI:58339"/>
    </ligand>
</feature>
<evidence type="ECO:0000256" key="3">
    <source>
        <dbReference type="PIRSR" id="PIRSR637359-1"/>
    </source>
</evidence>
<dbReference type="PANTHER" id="PTHR10605:SF72">
    <property type="entry name" value="HEPARAN SULFATE 3-O SULFOTRANSFERASE-B, ISOFORM A"/>
    <property type="match status" value="1"/>
</dbReference>